<dbReference type="CDD" id="cd06259">
    <property type="entry name" value="YdcF-like"/>
    <property type="match status" value="1"/>
</dbReference>
<dbReference type="GO" id="GO:0000270">
    <property type="term" value="P:peptidoglycan metabolic process"/>
    <property type="evidence" value="ECO:0007669"/>
    <property type="project" value="TreeGrafter"/>
</dbReference>
<feature type="transmembrane region" description="Helical" evidence="1">
    <location>
        <begin position="23"/>
        <end position="45"/>
    </location>
</feature>
<dbReference type="Gene3D" id="3.40.50.620">
    <property type="entry name" value="HUPs"/>
    <property type="match status" value="1"/>
</dbReference>
<keyword evidence="1" id="KW-0472">Membrane</keyword>
<name>A0A223ASL2_9FIRM</name>
<gene>
    <name evidence="3" type="ORF">AXF17_05590</name>
</gene>
<dbReference type="PANTHER" id="PTHR30336:SF18">
    <property type="entry name" value="MEMBRANE PROTEIN"/>
    <property type="match status" value="1"/>
</dbReference>
<evidence type="ECO:0000256" key="1">
    <source>
        <dbReference type="SAM" id="Phobius"/>
    </source>
</evidence>
<dbReference type="GO" id="GO:0043164">
    <property type="term" value="P:Gram-negative-bacterium-type cell wall biogenesis"/>
    <property type="evidence" value="ECO:0007669"/>
    <property type="project" value="TreeGrafter"/>
</dbReference>
<protein>
    <recommendedName>
        <fullName evidence="2">DUF218 domain-containing protein</fullName>
    </recommendedName>
</protein>
<organism evidence="3 4">
    <name type="scientific">Mogibacterium pumilum</name>
    <dbReference type="NCBI Taxonomy" id="86332"/>
    <lineage>
        <taxon>Bacteria</taxon>
        <taxon>Bacillati</taxon>
        <taxon>Bacillota</taxon>
        <taxon>Clostridia</taxon>
        <taxon>Peptostreptococcales</taxon>
        <taxon>Anaerovoracaceae</taxon>
        <taxon>Mogibacterium</taxon>
    </lineage>
</organism>
<feature type="transmembrane region" description="Helical" evidence="1">
    <location>
        <begin position="124"/>
        <end position="157"/>
    </location>
</feature>
<reference evidence="4" key="1">
    <citation type="submission" date="2016-05" db="EMBL/GenBank/DDBJ databases">
        <authorList>
            <person name="Holder M.E."/>
            <person name="Ajami N.J."/>
            <person name="Petrosino J.F."/>
        </authorList>
    </citation>
    <scope>NUCLEOTIDE SEQUENCE [LARGE SCALE GENOMIC DNA]</scope>
    <source>
        <strain evidence="4">ATCC 700696</strain>
    </source>
</reference>
<dbReference type="GO" id="GO:0005886">
    <property type="term" value="C:plasma membrane"/>
    <property type="evidence" value="ECO:0007669"/>
    <property type="project" value="TreeGrafter"/>
</dbReference>
<dbReference type="InterPro" id="IPR003848">
    <property type="entry name" value="DUF218"/>
</dbReference>
<dbReference type="Proteomes" id="UP000214689">
    <property type="component" value="Chromosome"/>
</dbReference>
<dbReference type="OrthoDB" id="9782395at2"/>
<dbReference type="InterPro" id="IPR014729">
    <property type="entry name" value="Rossmann-like_a/b/a_fold"/>
</dbReference>
<evidence type="ECO:0000313" key="4">
    <source>
        <dbReference type="Proteomes" id="UP000214689"/>
    </source>
</evidence>
<evidence type="ECO:0000313" key="3">
    <source>
        <dbReference type="EMBL" id="ASS37952.1"/>
    </source>
</evidence>
<keyword evidence="1" id="KW-1133">Transmembrane helix</keyword>
<keyword evidence="1" id="KW-0812">Transmembrane</keyword>
<accession>A0A223ASL2</accession>
<dbReference type="EMBL" id="CP016199">
    <property type="protein sequence ID" value="ASS37952.1"/>
    <property type="molecule type" value="Genomic_DNA"/>
</dbReference>
<keyword evidence="4" id="KW-1185">Reference proteome</keyword>
<dbReference type="AlphaFoldDB" id="A0A223ASL2"/>
<evidence type="ECO:0000259" key="2">
    <source>
        <dbReference type="Pfam" id="PF02698"/>
    </source>
</evidence>
<dbReference type="PANTHER" id="PTHR30336">
    <property type="entry name" value="INNER MEMBRANE PROTEIN, PROBABLE PERMEASE"/>
    <property type="match status" value="1"/>
</dbReference>
<feature type="transmembrane region" description="Helical" evidence="1">
    <location>
        <begin position="318"/>
        <end position="340"/>
    </location>
</feature>
<sequence>MYVLTIISISAFVFSLLRDRRSLWNPALLISSLIFSYISIAKILYDLGLSSASYIFGGITIIMIILVILLSAVFLVYNGFILLRREGLSKTNVLSLVMGIMIIMFIMLMYVRFTANSKLFYESILVNISFIFIIYSYLLFGCAFMGFLLYSILYLAIPKQKHYDFIIIHGAGLKEGKYVTPLLKLRIDKAVEAFKKLKNPNIKIIVSGGQGLDEEISEAQAMANYILKETDVPSDKIILEDKSTTTYENLIFSKEYGESIVEKPKFLFVTNNYHVYRTGAYAKKIGMDGDGLGCQTARYYIPSAFIREFIALCVEIKWVFVAFYSLLMVALLVSYGHLLFGL</sequence>
<feature type="domain" description="DUF218" evidence="2">
    <location>
        <begin position="164"/>
        <end position="310"/>
    </location>
</feature>
<feature type="transmembrane region" description="Helical" evidence="1">
    <location>
        <begin position="93"/>
        <end position="112"/>
    </location>
</feature>
<dbReference type="InterPro" id="IPR051599">
    <property type="entry name" value="Cell_Envelope_Assoc"/>
</dbReference>
<proteinExistence type="predicted"/>
<dbReference type="Pfam" id="PF02698">
    <property type="entry name" value="DUF218"/>
    <property type="match status" value="1"/>
</dbReference>
<feature type="transmembrane region" description="Helical" evidence="1">
    <location>
        <begin position="51"/>
        <end position="81"/>
    </location>
</feature>